<dbReference type="InterPro" id="IPR026906">
    <property type="entry name" value="LRR_5"/>
</dbReference>
<dbReference type="InterPro" id="IPR032675">
    <property type="entry name" value="LRR_dom_sf"/>
</dbReference>
<organism evidence="2 3">
    <name type="scientific">Eggerthella hominis</name>
    <dbReference type="NCBI Taxonomy" id="2763043"/>
    <lineage>
        <taxon>Bacteria</taxon>
        <taxon>Bacillati</taxon>
        <taxon>Actinomycetota</taxon>
        <taxon>Coriobacteriia</taxon>
        <taxon>Eggerthellales</taxon>
        <taxon>Eggerthellaceae</taxon>
        <taxon>Eggerthella</taxon>
    </lineage>
</organism>
<dbReference type="Pfam" id="PF04122">
    <property type="entry name" value="CW_binding_2"/>
    <property type="match status" value="3"/>
</dbReference>
<feature type="region of interest" description="Disordered" evidence="1">
    <location>
        <begin position="15"/>
        <end position="69"/>
    </location>
</feature>
<dbReference type="RefSeq" id="WP_186937901.1">
    <property type="nucleotide sequence ID" value="NZ_JACOOA010000001.1"/>
</dbReference>
<dbReference type="PANTHER" id="PTHR45661:SF3">
    <property type="entry name" value="IG-LIKE DOMAIN-CONTAINING PROTEIN"/>
    <property type="match status" value="1"/>
</dbReference>
<dbReference type="InterPro" id="IPR007253">
    <property type="entry name" value="Cell_wall-bd_2"/>
</dbReference>
<protein>
    <submittedName>
        <fullName evidence="2">Leucine-rich repeat protein</fullName>
    </submittedName>
</protein>
<dbReference type="PANTHER" id="PTHR45661">
    <property type="entry name" value="SURFACE ANTIGEN"/>
    <property type="match status" value="1"/>
</dbReference>
<keyword evidence="3" id="KW-1185">Reference proteome</keyword>
<dbReference type="Proteomes" id="UP000622448">
    <property type="component" value="Unassembled WGS sequence"/>
</dbReference>
<reference evidence="2 3" key="1">
    <citation type="submission" date="2020-08" db="EMBL/GenBank/DDBJ databases">
        <title>Genome public.</title>
        <authorList>
            <person name="Liu C."/>
            <person name="Sun Q."/>
        </authorList>
    </citation>
    <scope>NUCLEOTIDE SEQUENCE [LARGE SCALE GENOMIC DNA]</scope>
    <source>
        <strain evidence="2 3">NSJ-70</strain>
    </source>
</reference>
<gene>
    <name evidence="2" type="ORF">H8S61_02975</name>
</gene>
<evidence type="ECO:0000313" key="3">
    <source>
        <dbReference type="Proteomes" id="UP000622448"/>
    </source>
</evidence>
<evidence type="ECO:0000313" key="2">
    <source>
        <dbReference type="EMBL" id="MBC5583164.1"/>
    </source>
</evidence>
<dbReference type="Gene3D" id="3.80.10.10">
    <property type="entry name" value="Ribonuclease Inhibitor"/>
    <property type="match status" value="2"/>
</dbReference>
<dbReference type="Pfam" id="PF13306">
    <property type="entry name" value="LRR_5"/>
    <property type="match status" value="2"/>
</dbReference>
<dbReference type="Gene3D" id="3.40.50.12090">
    <property type="match status" value="2"/>
</dbReference>
<name>A0ABR7BNH2_9ACTN</name>
<comment type="caution">
    <text evidence="2">The sequence shown here is derived from an EMBL/GenBank/DDBJ whole genome shotgun (WGS) entry which is preliminary data.</text>
</comment>
<accession>A0ABR7BNH2</accession>
<dbReference type="EMBL" id="JACOOA010000001">
    <property type="protein sequence ID" value="MBC5583164.1"/>
    <property type="molecule type" value="Genomic_DNA"/>
</dbReference>
<proteinExistence type="predicted"/>
<sequence length="976" mass="102021">MLTFSFVPASAFAKTPIKPSVRESAESSDEVSGSAATAGESHASSSDAGTNEALDSDAEMSSLVGEDDSRAAFETNSLKEFRSSGVSEDISGIAEPGDDDLVPEEAETLASVETFVDGNFVYEINADLTSATLVECVNPPSGNVVIPEAARANGRSYSVTGIDGAFQFSTGIRSVFIPDPVEVIKGYSFNGCESLSSVRFPSGSFKIGSGCFKDCTSLTSITIPKGLYTGNRDDLNSVPSVGPFEGSGLSSVTFEQGIENIQPALFENCPKLQSVSIPDTVKVIGPSSFVDCKALASVSIPSSVETIMASAFFGCSALASVSIPDSVKTIDGATFYGCEKLSKVMLGKGMTNVPDSMFSYCRSLSEVTLPESICEIEEDAFSFCTGLSKVYIPAKTTKIDQSAFRKAANFTIAGLTYSYAQQFAESQSIPFESVGILKYDLKNATVTSVGDQLYAGSPIRPTITVIYDGKTLVEDVDYSLSYANNINVGTATISIGGKGAFTGTKTVSFKIVKLSIGDVVVSAIPYQTYTGSAIKPDVHVSYKGKTLKDGVDYSITYKNNVSVGTATVIITGKGTYTGSKTASFKIAPKPISKVDMKSVTVLPIVDQVYTGKLILPVVIVSYNGVKLEKDIDYTISYESNKNVGTGRIVIAGKGKYEGSKTVLFNIVKPSAPRLAGDTALDTMTSITKQGFKKGTCDTVIVATMNGYWDALTASALAGINGCPILLTDGGYLSAQTSSEITRLGATKVYVTGGTAAISKSVETSLSKISGVKSVKRLAGDIAVNTALEVYKEGKGSWSKTAIVATSETFQDALSASPYSYAKKAPIFLANASTHKLDPQVLSAVKQGGFNRVVIVGGTAALSSEIENEQLKGITCKRLAGSTAYETSGAIASWCLTQGMEASEVGIATGASYYDALAGAALCGKSNAALILVADENRSTIDGFMSKHSATITKAYVFGGPAAISAGTYKAIQSKLA</sequence>
<dbReference type="SUPFAM" id="SSF52058">
    <property type="entry name" value="L domain-like"/>
    <property type="match status" value="1"/>
</dbReference>
<evidence type="ECO:0000256" key="1">
    <source>
        <dbReference type="SAM" id="MobiDB-lite"/>
    </source>
</evidence>
<dbReference type="InterPro" id="IPR053139">
    <property type="entry name" value="Surface_bspA-like"/>
</dbReference>